<dbReference type="PROSITE" id="PS00018">
    <property type="entry name" value="EF_HAND_1"/>
    <property type="match status" value="1"/>
</dbReference>
<keyword evidence="4" id="KW-1185">Reference proteome</keyword>
<dbReference type="Proteomes" id="UP001180487">
    <property type="component" value="Unassembled WGS sequence"/>
</dbReference>
<sequence length="367" mass="39357">MKYLLAILCAALLANPAWAHKGSDAYLDVRQTEGALNLQLSVALKDLDLLLPIDANADGLLTWAEVQAATPAVLALLQTHTGLDAPAPGCALQWRFDGLERRSDGAYLRASSPAHCAAGAALGWRYSLFQAEDANHRLIVTGQLDGRDLLATTSPQQTAPLPLRQASAATPRGILATMFDYLALGMHHLLEGYDHMAFLLALVLPLQLRLARGVAGQTNPWWALLRTITAFTIGHSITLVLATLGVTEASPVWVEPVIAASIGVTALLNLYPVPVLRPERLALAFGLVHGYGFAGLLIEAAAPAGLLPWALAGFNLGVEAGQLTAVAGWVLLSQLVVRQPWYERIVVRGGSRALLLLASYWVWQRVF</sequence>
<comment type="caution">
    <text evidence="3">The sequence shown here is derived from an EMBL/GenBank/DDBJ whole genome shotgun (WGS) entry which is preliminary data.</text>
</comment>
<feature type="transmembrane region" description="Helical" evidence="1">
    <location>
        <begin position="345"/>
        <end position="363"/>
    </location>
</feature>
<feature type="transmembrane region" description="Helical" evidence="1">
    <location>
        <begin position="309"/>
        <end position="333"/>
    </location>
</feature>
<keyword evidence="1" id="KW-0472">Membrane</keyword>
<proteinExistence type="predicted"/>
<dbReference type="InterPro" id="IPR018247">
    <property type="entry name" value="EF_Hand_1_Ca_BS"/>
</dbReference>
<evidence type="ECO:0000313" key="3">
    <source>
        <dbReference type="EMBL" id="MDR7376186.1"/>
    </source>
</evidence>
<feature type="transmembrane region" description="Helical" evidence="1">
    <location>
        <begin position="223"/>
        <end position="246"/>
    </location>
</feature>
<evidence type="ECO:0000256" key="2">
    <source>
        <dbReference type="SAM" id="SignalP"/>
    </source>
</evidence>
<feature type="chain" id="PRO_5045884029" description="HupE/UreJ family protein" evidence="2">
    <location>
        <begin position="20"/>
        <end position="367"/>
    </location>
</feature>
<evidence type="ECO:0008006" key="5">
    <source>
        <dbReference type="Google" id="ProtNLM"/>
    </source>
</evidence>
<feature type="signal peptide" evidence="2">
    <location>
        <begin position="1"/>
        <end position="19"/>
    </location>
</feature>
<gene>
    <name evidence="3" type="ORF">J2X19_000844</name>
</gene>
<evidence type="ECO:0000313" key="4">
    <source>
        <dbReference type="Proteomes" id="UP001180487"/>
    </source>
</evidence>
<keyword evidence="1" id="KW-0812">Transmembrane</keyword>
<dbReference type="InterPro" id="IPR032809">
    <property type="entry name" value="Put_HupE_UreJ"/>
</dbReference>
<name>A0ABU2C4E1_9BURK</name>
<feature type="transmembrane region" description="Helical" evidence="1">
    <location>
        <begin position="283"/>
        <end position="303"/>
    </location>
</feature>
<evidence type="ECO:0000256" key="1">
    <source>
        <dbReference type="SAM" id="Phobius"/>
    </source>
</evidence>
<feature type="transmembrane region" description="Helical" evidence="1">
    <location>
        <begin position="252"/>
        <end position="271"/>
    </location>
</feature>
<organism evidence="3 4">
    <name type="scientific">Rhodoferax ferrireducens</name>
    <dbReference type="NCBI Taxonomy" id="192843"/>
    <lineage>
        <taxon>Bacteria</taxon>
        <taxon>Pseudomonadati</taxon>
        <taxon>Pseudomonadota</taxon>
        <taxon>Betaproteobacteria</taxon>
        <taxon>Burkholderiales</taxon>
        <taxon>Comamonadaceae</taxon>
        <taxon>Rhodoferax</taxon>
    </lineage>
</organism>
<keyword evidence="2" id="KW-0732">Signal</keyword>
<protein>
    <recommendedName>
        <fullName evidence="5">HupE/UreJ family protein</fullName>
    </recommendedName>
</protein>
<keyword evidence="1" id="KW-1133">Transmembrane helix</keyword>
<reference evidence="3 4" key="1">
    <citation type="submission" date="2023-07" db="EMBL/GenBank/DDBJ databases">
        <title>Sorghum-associated microbial communities from plants grown in Nebraska, USA.</title>
        <authorList>
            <person name="Schachtman D."/>
        </authorList>
    </citation>
    <scope>NUCLEOTIDE SEQUENCE [LARGE SCALE GENOMIC DNA]</scope>
    <source>
        <strain evidence="3 4">BE313</strain>
    </source>
</reference>
<accession>A0ABU2C4E1</accession>
<dbReference type="Pfam" id="PF13795">
    <property type="entry name" value="HupE_UreJ_2"/>
    <property type="match status" value="1"/>
</dbReference>
<dbReference type="RefSeq" id="WP_310370950.1">
    <property type="nucleotide sequence ID" value="NZ_JAVDXT010000001.1"/>
</dbReference>
<dbReference type="EMBL" id="JAVDXT010000001">
    <property type="protein sequence ID" value="MDR7376186.1"/>
    <property type="molecule type" value="Genomic_DNA"/>
</dbReference>